<feature type="compositionally biased region" description="Polar residues" evidence="1">
    <location>
        <begin position="142"/>
        <end position="151"/>
    </location>
</feature>
<gene>
    <name evidence="2" type="ORF">PR003_g21320</name>
</gene>
<protein>
    <submittedName>
        <fullName evidence="2">Uncharacterized protein</fullName>
    </submittedName>
</protein>
<sequence length="397" mass="42872">MQTPTPAPDTPKTPPAPTSDKPAQPPALMSSPQSGHTLDSKRTASHGVLAHGTEAPEAKPVSMPEPTTLPVQKSKKTPTPTQNPSHTSAKRASGKRKARPSENKIGNKGKESSSGSSAGTRVPKPKEPKRVVSPHELIGANDSASEKSSTSGDREKVAAAHVNVINHADAVPRKGYRSWQQLMEALKAYGIAKGFHFRIRSSKSVVKCRGSDGPEIPADFTFGFRNFRCIHGVMQASRGDGVRDSHVNFTDCKARFDACVSRVKTADGGQVWCVIVKNEWRLHNHHSEQGRRVRGINDLPSEGPVADSIAILADAGAGSQQIASYATAELGQRVSSQVIRNVLRRMQTNSSAQERLKTLLHDFKQVKGSEVLVIQDDLDITCGIVIQSQVQKLVFTQ</sequence>
<dbReference type="PANTHER" id="PTHR31569">
    <property type="entry name" value="SWIM-TYPE DOMAIN-CONTAINING PROTEIN"/>
    <property type="match status" value="1"/>
</dbReference>
<organism evidence="2 3">
    <name type="scientific">Phytophthora rubi</name>
    <dbReference type="NCBI Taxonomy" id="129364"/>
    <lineage>
        <taxon>Eukaryota</taxon>
        <taxon>Sar</taxon>
        <taxon>Stramenopiles</taxon>
        <taxon>Oomycota</taxon>
        <taxon>Peronosporomycetes</taxon>
        <taxon>Peronosporales</taxon>
        <taxon>Peronosporaceae</taxon>
        <taxon>Phytophthora</taxon>
    </lineage>
</organism>
<dbReference type="Proteomes" id="UP000434957">
    <property type="component" value="Unassembled WGS sequence"/>
</dbReference>
<evidence type="ECO:0000313" key="2">
    <source>
        <dbReference type="EMBL" id="KAE9306124.1"/>
    </source>
</evidence>
<dbReference type="PANTHER" id="PTHR31569:SF4">
    <property type="entry name" value="SWIM-TYPE DOMAIN-CONTAINING PROTEIN"/>
    <property type="match status" value="1"/>
</dbReference>
<dbReference type="AlphaFoldDB" id="A0A6A4DCR9"/>
<evidence type="ECO:0000256" key="1">
    <source>
        <dbReference type="SAM" id="MobiDB-lite"/>
    </source>
</evidence>
<reference evidence="2 3" key="1">
    <citation type="submission" date="2018-08" db="EMBL/GenBank/DDBJ databases">
        <title>Genomic investigation of the strawberry pathogen Phytophthora fragariae indicates pathogenicity is determined by transcriptional variation in three key races.</title>
        <authorList>
            <person name="Adams T.M."/>
            <person name="Armitage A.D."/>
            <person name="Sobczyk M.K."/>
            <person name="Bates H.J."/>
            <person name="Dunwell J.M."/>
            <person name="Nellist C.F."/>
            <person name="Harrison R.J."/>
        </authorList>
    </citation>
    <scope>NUCLEOTIDE SEQUENCE [LARGE SCALE GENOMIC DNA]</scope>
    <source>
        <strain evidence="2 3">SCRP333</strain>
    </source>
</reference>
<comment type="caution">
    <text evidence="2">The sequence shown here is derived from an EMBL/GenBank/DDBJ whole genome shotgun (WGS) entry which is preliminary data.</text>
</comment>
<feature type="compositionally biased region" description="Pro residues" evidence="1">
    <location>
        <begin position="1"/>
        <end position="17"/>
    </location>
</feature>
<accession>A0A6A4DCR9</accession>
<evidence type="ECO:0000313" key="3">
    <source>
        <dbReference type="Proteomes" id="UP000434957"/>
    </source>
</evidence>
<dbReference type="InterPro" id="IPR052579">
    <property type="entry name" value="Zinc_finger_SWIM"/>
</dbReference>
<feature type="compositionally biased region" description="Polar residues" evidence="1">
    <location>
        <begin position="77"/>
        <end position="87"/>
    </location>
</feature>
<feature type="compositionally biased region" description="Basic residues" evidence="1">
    <location>
        <begin position="88"/>
        <end position="98"/>
    </location>
</feature>
<proteinExistence type="predicted"/>
<dbReference type="EMBL" id="QXFT01001988">
    <property type="protein sequence ID" value="KAE9306124.1"/>
    <property type="molecule type" value="Genomic_DNA"/>
</dbReference>
<keyword evidence="3" id="KW-1185">Reference proteome</keyword>
<name>A0A6A4DCR9_9STRA</name>
<feature type="region of interest" description="Disordered" evidence="1">
    <location>
        <begin position="1"/>
        <end position="155"/>
    </location>
</feature>